<comment type="caution">
    <text evidence="2">The sequence shown here is derived from an EMBL/GenBank/DDBJ whole genome shotgun (WGS) entry which is preliminary data.</text>
</comment>
<feature type="region of interest" description="Disordered" evidence="1">
    <location>
        <begin position="1"/>
        <end position="37"/>
    </location>
</feature>
<dbReference type="Proteomes" id="UP001224775">
    <property type="component" value="Unassembled WGS sequence"/>
</dbReference>
<dbReference type="AlphaFoldDB" id="A0AAD9DJ80"/>
<keyword evidence="3" id="KW-1185">Reference proteome</keyword>
<evidence type="ECO:0000256" key="1">
    <source>
        <dbReference type="SAM" id="MobiDB-lite"/>
    </source>
</evidence>
<evidence type="ECO:0000313" key="3">
    <source>
        <dbReference type="Proteomes" id="UP001224775"/>
    </source>
</evidence>
<proteinExistence type="predicted"/>
<sequence>MRWSNIRDRADDAVVGGSTVESSRTSACQSMSSSEKTGVNYDKELIELPKSTHIDRDEGRRRFSLFRRRRTNPDVENMSASD</sequence>
<organism evidence="2 3">
    <name type="scientific">Skeletonema marinoi</name>
    <dbReference type="NCBI Taxonomy" id="267567"/>
    <lineage>
        <taxon>Eukaryota</taxon>
        <taxon>Sar</taxon>
        <taxon>Stramenopiles</taxon>
        <taxon>Ochrophyta</taxon>
        <taxon>Bacillariophyta</taxon>
        <taxon>Coscinodiscophyceae</taxon>
        <taxon>Thalassiosirophycidae</taxon>
        <taxon>Thalassiosirales</taxon>
        <taxon>Skeletonemataceae</taxon>
        <taxon>Skeletonema</taxon>
        <taxon>Skeletonema marinoi-dohrnii complex</taxon>
    </lineage>
</organism>
<protein>
    <submittedName>
        <fullName evidence="2">Uncharacterized protein</fullName>
    </submittedName>
</protein>
<accession>A0AAD9DJ80</accession>
<gene>
    <name evidence="2" type="ORF">QTG54_001471</name>
</gene>
<reference evidence="2" key="1">
    <citation type="submission" date="2023-06" db="EMBL/GenBank/DDBJ databases">
        <title>Survivors Of The Sea: Transcriptome response of Skeletonema marinoi to long-term dormancy.</title>
        <authorList>
            <person name="Pinder M.I.M."/>
            <person name="Kourtchenko O."/>
            <person name="Robertson E.K."/>
            <person name="Larsson T."/>
            <person name="Maumus F."/>
            <person name="Osuna-Cruz C.M."/>
            <person name="Vancaester E."/>
            <person name="Stenow R."/>
            <person name="Vandepoele K."/>
            <person name="Ploug H."/>
            <person name="Bruchert V."/>
            <person name="Godhe A."/>
            <person name="Topel M."/>
        </authorList>
    </citation>
    <scope>NUCLEOTIDE SEQUENCE</scope>
    <source>
        <strain evidence="2">R05AC</strain>
    </source>
</reference>
<evidence type="ECO:0000313" key="2">
    <source>
        <dbReference type="EMBL" id="KAK1747508.1"/>
    </source>
</evidence>
<name>A0AAD9DJ80_9STRA</name>
<dbReference type="EMBL" id="JATAAI010000002">
    <property type="protein sequence ID" value="KAK1747508.1"/>
    <property type="molecule type" value="Genomic_DNA"/>
</dbReference>
<feature type="compositionally biased region" description="Basic and acidic residues" evidence="1">
    <location>
        <begin position="1"/>
        <end position="12"/>
    </location>
</feature>
<feature type="compositionally biased region" description="Polar residues" evidence="1">
    <location>
        <begin position="19"/>
        <end position="37"/>
    </location>
</feature>